<dbReference type="AlphaFoldDB" id="A0A1B1KJ64"/>
<dbReference type="EMBL" id="CP009113">
    <property type="protein sequence ID" value="ANS32648.1"/>
    <property type="molecule type" value="Genomic_DNA"/>
</dbReference>
<proteinExistence type="predicted"/>
<organism evidence="1 2">
    <name type="scientific">Rhodococcus opacus</name>
    <name type="common">Nocardia opaca</name>
    <dbReference type="NCBI Taxonomy" id="37919"/>
    <lineage>
        <taxon>Bacteria</taxon>
        <taxon>Bacillati</taxon>
        <taxon>Actinomycetota</taxon>
        <taxon>Actinomycetes</taxon>
        <taxon>Mycobacteriales</taxon>
        <taxon>Nocardiaceae</taxon>
        <taxon>Rhodococcus</taxon>
    </lineage>
</organism>
<dbReference type="Proteomes" id="UP000186108">
    <property type="component" value="Plasmid pR1CP2"/>
</dbReference>
<protein>
    <submittedName>
        <fullName evidence="1">Uncharacterized protein</fullName>
    </submittedName>
</protein>
<name>A0A1B1KJ64_RHOOP</name>
<reference evidence="1 2" key="1">
    <citation type="submission" date="2014-07" db="EMBL/GenBank/DDBJ databases">
        <authorList>
            <person name="Zhang J.E."/>
            <person name="Yang H."/>
            <person name="Guo J."/>
            <person name="Deng Z."/>
            <person name="Luo H."/>
            <person name="Luo M."/>
            <person name="Zhao B."/>
        </authorList>
    </citation>
    <scope>NUCLEOTIDE SEQUENCE [LARGE SCALE GENOMIC DNA]</scope>
    <source>
        <strain evidence="1 2">1CP</strain>
        <plasmid evidence="2">Plasmid pr1cp2</plasmid>
    </source>
</reference>
<gene>
    <name evidence="1" type="ORF">R1CP_40340</name>
</gene>
<sequence length="64" mass="7027">MGNLRRHRRLPPGGLKTRCEYAHARTAVITIEVFGFVPAWESDLLKGVTIPKNPQDTPESPGGS</sequence>
<keyword evidence="1" id="KW-0614">Plasmid</keyword>
<evidence type="ECO:0000313" key="1">
    <source>
        <dbReference type="EMBL" id="ANS32648.1"/>
    </source>
</evidence>
<evidence type="ECO:0000313" key="2">
    <source>
        <dbReference type="Proteomes" id="UP000186108"/>
    </source>
</evidence>
<geneLocation type="plasmid" evidence="2">
    <name>pr1cp2</name>
</geneLocation>
<accession>A0A1B1KJ64</accession>